<dbReference type="SMART" id="SM00852">
    <property type="entry name" value="MoCF_biosynth"/>
    <property type="match status" value="1"/>
</dbReference>
<name>A0A1I1P450_9GAMM</name>
<protein>
    <submittedName>
        <fullName evidence="2">Predicted nucleotide-utilizing enzyme</fullName>
    </submittedName>
</protein>
<keyword evidence="3" id="KW-1185">Reference proteome</keyword>
<dbReference type="STRING" id="1123397.SAMN05660831_00584"/>
<sequence length="250" mass="26222">MTISFGLVVVGDEILAGRRVDGHVAHIGAAVAAAGHTLVEAVVVGDEPEPLRATLERTRASERPTFVCGGIGATPDDLTRPAAAAAWGRSLVDHPEAAAQLEARFGEAVRPNRIRMAQWPEGADLEPNPYNGIPGFRLDDHYFLPGFPEMAWPMVDAILARDFPAGEPERVVAVRVFGVGESELVGPMDAVRANHPGVRAYSLPSTGGAGIELGCRGRGGESAALEALLAAVAERGGRWEPLEGPAEASD</sequence>
<evidence type="ECO:0000313" key="2">
    <source>
        <dbReference type="EMBL" id="SFD04545.1"/>
    </source>
</evidence>
<dbReference type="PANTHER" id="PTHR13939">
    <property type="entry name" value="NICOTINAMIDE-NUCLEOTIDE AMIDOHYDROLASE PNCC"/>
    <property type="match status" value="1"/>
</dbReference>
<proteinExistence type="predicted"/>
<dbReference type="OrthoDB" id="9801454at2"/>
<dbReference type="InterPro" id="IPR050101">
    <property type="entry name" value="CinA"/>
</dbReference>
<organism evidence="2 3">
    <name type="scientific">Thiohalospira halophila DSM 15071</name>
    <dbReference type="NCBI Taxonomy" id="1123397"/>
    <lineage>
        <taxon>Bacteria</taxon>
        <taxon>Pseudomonadati</taxon>
        <taxon>Pseudomonadota</taxon>
        <taxon>Gammaproteobacteria</taxon>
        <taxon>Thiohalospirales</taxon>
        <taxon>Thiohalospiraceae</taxon>
        <taxon>Thiohalospira</taxon>
    </lineage>
</organism>
<dbReference type="RefSeq" id="WP_159433005.1">
    <property type="nucleotide sequence ID" value="NZ_FOMJ01000001.1"/>
</dbReference>
<dbReference type="AlphaFoldDB" id="A0A1I1P450"/>
<dbReference type="PANTHER" id="PTHR13939:SF0">
    <property type="entry name" value="NMN AMIDOHYDROLASE-LIKE PROTEIN YFAY"/>
    <property type="match status" value="1"/>
</dbReference>
<dbReference type="SUPFAM" id="SSF53218">
    <property type="entry name" value="Molybdenum cofactor biosynthesis proteins"/>
    <property type="match status" value="1"/>
</dbReference>
<dbReference type="Gene3D" id="3.40.980.10">
    <property type="entry name" value="MoaB/Mog-like domain"/>
    <property type="match status" value="1"/>
</dbReference>
<dbReference type="Proteomes" id="UP000198611">
    <property type="component" value="Unassembled WGS sequence"/>
</dbReference>
<reference evidence="2 3" key="1">
    <citation type="submission" date="2016-10" db="EMBL/GenBank/DDBJ databases">
        <authorList>
            <person name="de Groot N.N."/>
        </authorList>
    </citation>
    <scope>NUCLEOTIDE SEQUENCE [LARGE SCALE GENOMIC DNA]</scope>
    <source>
        <strain evidence="2 3">HL3</strain>
    </source>
</reference>
<dbReference type="Pfam" id="PF00994">
    <property type="entry name" value="MoCF_biosynth"/>
    <property type="match status" value="1"/>
</dbReference>
<feature type="domain" description="MoaB/Mog" evidence="1">
    <location>
        <begin position="6"/>
        <end position="166"/>
    </location>
</feature>
<gene>
    <name evidence="2" type="ORF">SAMN05660831_00584</name>
</gene>
<dbReference type="InterPro" id="IPR036425">
    <property type="entry name" value="MoaB/Mog-like_dom_sf"/>
</dbReference>
<accession>A0A1I1P450</accession>
<evidence type="ECO:0000259" key="1">
    <source>
        <dbReference type="SMART" id="SM00852"/>
    </source>
</evidence>
<dbReference type="EMBL" id="FOMJ01000001">
    <property type="protein sequence ID" value="SFD04545.1"/>
    <property type="molecule type" value="Genomic_DNA"/>
</dbReference>
<evidence type="ECO:0000313" key="3">
    <source>
        <dbReference type="Proteomes" id="UP000198611"/>
    </source>
</evidence>
<dbReference type="InterPro" id="IPR001453">
    <property type="entry name" value="MoaB/Mog_dom"/>
</dbReference>